<dbReference type="AlphaFoldDB" id="A0A087DE21"/>
<dbReference type="Proteomes" id="UP000029004">
    <property type="component" value="Unassembled WGS sequence"/>
</dbReference>
<evidence type="ECO:0000259" key="1">
    <source>
        <dbReference type="PROSITE" id="PS51186"/>
    </source>
</evidence>
<dbReference type="RefSeq" id="WP_084686277.1">
    <property type="nucleotide sequence ID" value="NZ_JGZP01000026.1"/>
</dbReference>
<sequence>MAANNTATTSTATHGTTAVDTARHIETAAASAAVTYRAVTWNDLDAIVDAFYATWGVDEPGDPHIARLTSRHFVLHYLEPATRGEIAEKVDGTFLGVTLSRVAGRPVLFPQVSGELARVNAELDATPDGADALARTEAWHALEERMEADIAINDRTPAELELFVVAPAARGHGVGGTLWRNLLASFAEAGAPRYYLHTDSSCDVGFYEHKGLARVAERYAKDHPGEHVGDGEDIYIYEGEVAA</sequence>
<evidence type="ECO:0000313" key="2">
    <source>
        <dbReference type="EMBL" id="KFI93771.1"/>
    </source>
</evidence>
<dbReference type="OrthoDB" id="6711752at2"/>
<dbReference type="EMBL" id="JGZP01000026">
    <property type="protein sequence ID" value="KFI93771.1"/>
    <property type="molecule type" value="Genomic_DNA"/>
</dbReference>
<evidence type="ECO:0000313" key="3">
    <source>
        <dbReference type="Proteomes" id="UP000029004"/>
    </source>
</evidence>
<dbReference type="Pfam" id="PF00583">
    <property type="entry name" value="Acetyltransf_1"/>
    <property type="match status" value="1"/>
</dbReference>
<accession>A0A087DE21</accession>
<reference evidence="2 3" key="1">
    <citation type="submission" date="2014-03" db="EMBL/GenBank/DDBJ databases">
        <title>Genomics of Bifidobacteria.</title>
        <authorList>
            <person name="Ventura M."/>
            <person name="Milani C."/>
            <person name="Lugli G.A."/>
        </authorList>
    </citation>
    <scope>NUCLEOTIDE SEQUENCE [LARGE SCALE GENOMIC DNA]</scope>
    <source>
        <strain evidence="2 3">DSM 23968</strain>
    </source>
</reference>
<keyword evidence="2" id="KW-0808">Transferase</keyword>
<dbReference type="Gene3D" id="3.40.630.30">
    <property type="match status" value="1"/>
</dbReference>
<organism evidence="2 3">
    <name type="scientific">Bifidobacterium stellenboschense</name>
    <dbReference type="NCBI Taxonomy" id="762211"/>
    <lineage>
        <taxon>Bacteria</taxon>
        <taxon>Bacillati</taxon>
        <taxon>Actinomycetota</taxon>
        <taxon>Actinomycetes</taxon>
        <taxon>Bifidobacteriales</taxon>
        <taxon>Bifidobacteriaceae</taxon>
        <taxon>Bifidobacterium</taxon>
    </lineage>
</organism>
<comment type="caution">
    <text evidence="2">The sequence shown here is derived from an EMBL/GenBank/DDBJ whole genome shotgun (WGS) entry which is preliminary data.</text>
</comment>
<gene>
    <name evidence="2" type="ORF">BSTEL_2048</name>
</gene>
<dbReference type="STRING" id="762211.BSTEL_2048"/>
<protein>
    <submittedName>
        <fullName evidence="2">Acetyl transferase</fullName>
    </submittedName>
</protein>
<dbReference type="SUPFAM" id="SSF55729">
    <property type="entry name" value="Acyl-CoA N-acyltransferases (Nat)"/>
    <property type="match status" value="1"/>
</dbReference>
<name>A0A087DE21_9BIFI</name>
<dbReference type="InterPro" id="IPR000182">
    <property type="entry name" value="GNAT_dom"/>
</dbReference>
<proteinExistence type="predicted"/>
<dbReference type="InterPro" id="IPR016181">
    <property type="entry name" value="Acyl_CoA_acyltransferase"/>
</dbReference>
<dbReference type="GO" id="GO:0016747">
    <property type="term" value="F:acyltransferase activity, transferring groups other than amino-acyl groups"/>
    <property type="evidence" value="ECO:0007669"/>
    <property type="project" value="InterPro"/>
</dbReference>
<feature type="domain" description="N-acetyltransferase" evidence="1">
    <location>
        <begin position="34"/>
        <end position="235"/>
    </location>
</feature>
<dbReference type="CDD" id="cd04301">
    <property type="entry name" value="NAT_SF"/>
    <property type="match status" value="1"/>
</dbReference>
<dbReference type="PROSITE" id="PS51186">
    <property type="entry name" value="GNAT"/>
    <property type="match status" value="1"/>
</dbReference>
<keyword evidence="3" id="KW-1185">Reference proteome</keyword>
<dbReference type="eggNOG" id="COG0454">
    <property type="taxonomic scope" value="Bacteria"/>
</dbReference>